<sequence length="377" mass="43448">MVPARFFQLPSLKRLLFVHPPKSRPPPVAAFLYTVLHFCRRRRATLSFIFLLTWVFLDLDAYPVWWLSWLLYGPPTADEALSHNCTKTDRAALRPLVVVVPLIASQLLRVDDALARWVSPSLAPCSHSHQPVAHLSFFLDRAMSDEPTARSARELRSMLQRPRLAAVLHRCFAHVSIAFANLSREQSTNSHSMDLVHNLVITGGSNNQFESAIHYYEKRFSHMLLVEPDVYSIRAGWVEQALEEAKYGTFWQRGATMRYAPRFNIGFAPFRARYQRHINGNGLYRLSDRCFDHYRYLVRKRYGSAAYDVAMCQYRLSIENLAVYQATAHRFQVSPMIVAVGVTRVDEDDLRNQFEEALLVHGKAKYVPFPALNVMQY</sequence>
<name>A0A2V3ISR4_9FLOR</name>
<keyword evidence="2" id="KW-1185">Reference proteome</keyword>
<protein>
    <submittedName>
        <fullName evidence="1">Uncharacterized protein</fullName>
    </submittedName>
</protein>
<comment type="caution">
    <text evidence="1">The sequence shown here is derived from an EMBL/GenBank/DDBJ whole genome shotgun (WGS) entry which is preliminary data.</text>
</comment>
<proteinExistence type="predicted"/>
<dbReference type="EMBL" id="NBIV01000068">
    <property type="protein sequence ID" value="PXF45163.1"/>
    <property type="molecule type" value="Genomic_DNA"/>
</dbReference>
<accession>A0A2V3ISR4</accession>
<gene>
    <name evidence="1" type="ORF">BWQ96_05064</name>
</gene>
<evidence type="ECO:0000313" key="2">
    <source>
        <dbReference type="Proteomes" id="UP000247409"/>
    </source>
</evidence>
<dbReference type="AlphaFoldDB" id="A0A2V3ISR4"/>
<dbReference type="OrthoDB" id="540503at2759"/>
<organism evidence="1 2">
    <name type="scientific">Gracilariopsis chorda</name>
    <dbReference type="NCBI Taxonomy" id="448386"/>
    <lineage>
        <taxon>Eukaryota</taxon>
        <taxon>Rhodophyta</taxon>
        <taxon>Florideophyceae</taxon>
        <taxon>Rhodymeniophycidae</taxon>
        <taxon>Gracilariales</taxon>
        <taxon>Gracilariaceae</taxon>
        <taxon>Gracilariopsis</taxon>
    </lineage>
</organism>
<evidence type="ECO:0000313" key="1">
    <source>
        <dbReference type="EMBL" id="PXF45163.1"/>
    </source>
</evidence>
<dbReference type="Proteomes" id="UP000247409">
    <property type="component" value="Unassembled WGS sequence"/>
</dbReference>
<reference evidence="1 2" key="1">
    <citation type="journal article" date="2018" name="Mol. Biol. Evol.">
        <title>Analysis of the draft genome of the red seaweed Gracilariopsis chorda provides insights into genome size evolution in Rhodophyta.</title>
        <authorList>
            <person name="Lee J."/>
            <person name="Yang E.C."/>
            <person name="Graf L."/>
            <person name="Yang J.H."/>
            <person name="Qiu H."/>
            <person name="Zel Zion U."/>
            <person name="Chan C.X."/>
            <person name="Stephens T.G."/>
            <person name="Weber A.P.M."/>
            <person name="Boo G.H."/>
            <person name="Boo S.M."/>
            <person name="Kim K.M."/>
            <person name="Shin Y."/>
            <person name="Jung M."/>
            <person name="Lee S.J."/>
            <person name="Yim H.S."/>
            <person name="Lee J.H."/>
            <person name="Bhattacharya D."/>
            <person name="Yoon H.S."/>
        </authorList>
    </citation>
    <scope>NUCLEOTIDE SEQUENCE [LARGE SCALE GENOMIC DNA]</scope>
    <source>
        <strain evidence="1 2">SKKU-2015</strain>
        <tissue evidence="1">Whole body</tissue>
    </source>
</reference>